<keyword evidence="1" id="KW-1133">Transmembrane helix</keyword>
<evidence type="ECO:0000313" key="3">
    <source>
        <dbReference type="EMBL" id="MFC5402104.1"/>
    </source>
</evidence>
<feature type="transmembrane region" description="Helical" evidence="1">
    <location>
        <begin position="246"/>
        <end position="263"/>
    </location>
</feature>
<name>A0ABW0HM20_9BACL</name>
<dbReference type="EMBL" id="JBHSMI010000009">
    <property type="protein sequence ID" value="MFC5402104.1"/>
    <property type="molecule type" value="Genomic_DNA"/>
</dbReference>
<accession>A0ABW0HM20</accession>
<evidence type="ECO:0000259" key="2">
    <source>
        <dbReference type="Pfam" id="PF01578"/>
    </source>
</evidence>
<dbReference type="InterPro" id="IPR002541">
    <property type="entry name" value="Cyt_c_assembly"/>
</dbReference>
<comment type="caution">
    <text evidence="3">The sequence shown here is derived from an EMBL/GenBank/DDBJ whole genome shotgun (WGS) entry which is preliminary data.</text>
</comment>
<feature type="transmembrane region" description="Helical" evidence="1">
    <location>
        <begin position="69"/>
        <end position="86"/>
    </location>
</feature>
<dbReference type="Pfam" id="PF01578">
    <property type="entry name" value="Cytochrom_C_asm"/>
    <property type="match status" value="1"/>
</dbReference>
<dbReference type="InterPro" id="IPR052372">
    <property type="entry name" value="YpjD/HemX"/>
</dbReference>
<keyword evidence="1" id="KW-0472">Membrane</keyword>
<dbReference type="PANTHER" id="PTHR38034:SF1">
    <property type="entry name" value="INNER MEMBRANE PROTEIN YPJD"/>
    <property type="match status" value="1"/>
</dbReference>
<evidence type="ECO:0000313" key="4">
    <source>
        <dbReference type="Proteomes" id="UP001596113"/>
    </source>
</evidence>
<keyword evidence="4" id="KW-1185">Reference proteome</keyword>
<feature type="transmembrane region" description="Helical" evidence="1">
    <location>
        <begin position="36"/>
        <end position="57"/>
    </location>
</feature>
<feature type="transmembrane region" description="Helical" evidence="1">
    <location>
        <begin position="217"/>
        <end position="234"/>
    </location>
</feature>
<feature type="transmembrane region" description="Helical" evidence="1">
    <location>
        <begin position="6"/>
        <end position="24"/>
    </location>
</feature>
<feature type="transmembrane region" description="Helical" evidence="1">
    <location>
        <begin position="131"/>
        <end position="157"/>
    </location>
</feature>
<organism evidence="3 4">
    <name type="scientific">Cohnella soli</name>
    <dbReference type="NCBI Taxonomy" id="425005"/>
    <lineage>
        <taxon>Bacteria</taxon>
        <taxon>Bacillati</taxon>
        <taxon>Bacillota</taxon>
        <taxon>Bacilli</taxon>
        <taxon>Bacillales</taxon>
        <taxon>Paenibacillaceae</taxon>
        <taxon>Cohnella</taxon>
    </lineage>
</organism>
<reference evidence="4" key="1">
    <citation type="journal article" date="2019" name="Int. J. Syst. Evol. Microbiol.">
        <title>The Global Catalogue of Microorganisms (GCM) 10K type strain sequencing project: providing services to taxonomists for standard genome sequencing and annotation.</title>
        <authorList>
            <consortium name="The Broad Institute Genomics Platform"/>
            <consortium name="The Broad Institute Genome Sequencing Center for Infectious Disease"/>
            <person name="Wu L."/>
            <person name="Ma J."/>
        </authorList>
    </citation>
    <scope>NUCLEOTIDE SEQUENCE [LARGE SCALE GENOMIC DNA]</scope>
    <source>
        <strain evidence="4">CGMCC 1.18575</strain>
    </source>
</reference>
<sequence>MVTQDWLTDAVLYIYALSLLFFVSDAASGNRSAKRVGTGLLVFVWILQGGFLMALLFDRFSVPQLTIKDYLFFVSWLLVSVSFILNRLMRAELLVLLVNVVGFAVLALNLIARPQHNVSLQPWEVARRLLIVHVGFITLAFAILTVTAVLGLMYLFLHTRLKKKKWTHVMHRMPSLEWIDQYAYRAGLIGVPLLLLSLSTGTAALLTEGTIADLLDGKVLLSFAAGIAYAVYLVRRLAGKDDGSKLAGWNLLGYSFLVIGFFVNSDSSFHQMV</sequence>
<proteinExistence type="predicted"/>
<feature type="transmembrane region" description="Helical" evidence="1">
    <location>
        <begin position="182"/>
        <end position="205"/>
    </location>
</feature>
<gene>
    <name evidence="3" type="primary">ccsA</name>
    <name evidence="3" type="ORF">ACFPOF_05075</name>
</gene>
<feature type="domain" description="Cytochrome c assembly protein" evidence="2">
    <location>
        <begin position="69"/>
        <end position="265"/>
    </location>
</feature>
<protein>
    <submittedName>
        <fullName evidence="3">Cytochrome c biogenesis protein CcsA</fullName>
    </submittedName>
</protein>
<dbReference type="PANTHER" id="PTHR38034">
    <property type="entry name" value="INNER MEMBRANE PROTEIN YPJD"/>
    <property type="match status" value="1"/>
</dbReference>
<feature type="transmembrane region" description="Helical" evidence="1">
    <location>
        <begin position="93"/>
        <end position="111"/>
    </location>
</feature>
<evidence type="ECO:0000256" key="1">
    <source>
        <dbReference type="SAM" id="Phobius"/>
    </source>
</evidence>
<dbReference type="RefSeq" id="WP_378130234.1">
    <property type="nucleotide sequence ID" value="NZ_JBHSMI010000009.1"/>
</dbReference>
<keyword evidence="1" id="KW-0812">Transmembrane</keyword>
<dbReference type="Proteomes" id="UP001596113">
    <property type="component" value="Unassembled WGS sequence"/>
</dbReference>